<dbReference type="GO" id="GO:0006606">
    <property type="term" value="P:protein import into nucleus"/>
    <property type="evidence" value="ECO:0007669"/>
    <property type="project" value="InterPro"/>
</dbReference>
<dbReference type="Pfam" id="PF13513">
    <property type="entry name" value="HEAT_EZ"/>
    <property type="match status" value="1"/>
</dbReference>
<dbReference type="InterPro" id="IPR011989">
    <property type="entry name" value="ARM-like"/>
</dbReference>
<dbReference type="Pfam" id="PF25574">
    <property type="entry name" value="TPR_IMB1"/>
    <property type="match status" value="1"/>
</dbReference>
<dbReference type="InterPro" id="IPR040122">
    <property type="entry name" value="Importin_beta"/>
</dbReference>
<organism evidence="7 8">
    <name type="scientific">Ramazzottius varieornatus</name>
    <name type="common">Water bear</name>
    <name type="synonym">Tardigrade</name>
    <dbReference type="NCBI Taxonomy" id="947166"/>
    <lineage>
        <taxon>Eukaryota</taxon>
        <taxon>Metazoa</taxon>
        <taxon>Ecdysozoa</taxon>
        <taxon>Tardigrada</taxon>
        <taxon>Eutardigrada</taxon>
        <taxon>Parachela</taxon>
        <taxon>Hypsibioidea</taxon>
        <taxon>Ramazzottiidae</taxon>
        <taxon>Ramazzottius</taxon>
    </lineage>
</organism>
<dbReference type="InterPro" id="IPR016024">
    <property type="entry name" value="ARM-type_fold"/>
</dbReference>
<protein>
    <recommendedName>
        <fullName evidence="6">Importin N-terminal domain-containing protein</fullName>
    </recommendedName>
</protein>
<dbReference type="InterPro" id="IPR058584">
    <property type="entry name" value="IMB1_TNPO1-like_TPR"/>
</dbReference>
<accession>A0A1D1V3X0</accession>
<dbReference type="SUPFAM" id="SSF48371">
    <property type="entry name" value="ARM repeat"/>
    <property type="match status" value="1"/>
</dbReference>
<dbReference type="AlphaFoldDB" id="A0A1D1V3X0"/>
<evidence type="ECO:0000259" key="6">
    <source>
        <dbReference type="PROSITE" id="PS50166"/>
    </source>
</evidence>
<gene>
    <name evidence="7" type="primary">RvY_07898-1</name>
    <name evidence="7" type="synonym">RvY_07898.1</name>
    <name evidence="7" type="ORF">RvY_07898</name>
</gene>
<evidence type="ECO:0000256" key="4">
    <source>
        <dbReference type="ARBA" id="ARBA00022737"/>
    </source>
</evidence>
<reference evidence="7 8" key="1">
    <citation type="journal article" date="2016" name="Nat. Commun.">
        <title>Extremotolerant tardigrade genome and improved radiotolerance of human cultured cells by tardigrade-unique protein.</title>
        <authorList>
            <person name="Hashimoto T."/>
            <person name="Horikawa D.D."/>
            <person name="Saito Y."/>
            <person name="Kuwahara H."/>
            <person name="Kozuka-Hata H."/>
            <person name="Shin-I T."/>
            <person name="Minakuchi Y."/>
            <person name="Ohishi K."/>
            <person name="Motoyama A."/>
            <person name="Aizu T."/>
            <person name="Enomoto A."/>
            <person name="Kondo K."/>
            <person name="Tanaka S."/>
            <person name="Hara Y."/>
            <person name="Koshikawa S."/>
            <person name="Sagara H."/>
            <person name="Miura T."/>
            <person name="Yokobori S."/>
            <person name="Miyagawa K."/>
            <person name="Suzuki Y."/>
            <person name="Kubo T."/>
            <person name="Oyama M."/>
            <person name="Kohara Y."/>
            <person name="Fujiyama A."/>
            <person name="Arakawa K."/>
            <person name="Katayama T."/>
            <person name="Toyoda A."/>
            <person name="Kunieda T."/>
        </authorList>
    </citation>
    <scope>NUCLEOTIDE SEQUENCE [LARGE SCALE GENOMIC DNA]</scope>
    <source>
        <strain evidence="7 8">YOKOZUNA-1</strain>
    </source>
</reference>
<sequence length="885" mass="98210">MDLKTALELILSPDQTQQKAAERALADSLGSDFVPTIARLTELAKTSDVSDTVRQSAAMAFKNTLTSKDASEKLRKQQMWLMMPNDAKDFVKKNLLETLLTDGPGLGRAIAQCVTAVALCGNVAVEWPDLIPTLSQLVMEQKNISKQSALEAIGYICEEITTDVLSPYSGTIVTAIMNGMQKEEPNIDVRLAAATAFQNAMDFFKPHFAQPQERDYMMTVTCEATQAADPRMKTAALQCMVRIVQLYYRFMEPYMAPALLPISCQAMTNTDSDEVVLQGIEFWSSLCELEIDLKNDIDDCGQEDEVYFGFVQKNLSLVTPYLLQWLTRQADSDEEEWIPSKAAHVCLTLLSECVEDEIAPAVVPYIAQNIQNPDWHYRDAACVAFGCILDGPDPKKLMPMVNEAYDVVMSMMADESMQVRDSAAWVIQRMCEFIGTGNTMRADRFANTLQILRQNLNSSPGVALNVCWALTTLARTSYESANTTPGGEVQATRIPPSTALSPVFPDLINELFQVGFRGDSMHNNLRTAAFEAVNQLMLHSPQDCYPSVQKTAVQIYQYIAGALTQDNSMDAAKRAHFGDYCQHWLVILNTILKRLEPADRAQIRATVYDICTRTLDLYRNQHSFQAEPEALICLTTLMDLDPKEFSACLDGLHPYITLALTSYNEHTIVNAALSLVSGICHNYEASVIRLVPSFVEHVIRLISQLNDPSGLVKPRAVCTLGDIALSMGSLYAPYAVMSFECLRNIVIPQDVDVWMSLVESVLEACVGLAQCLETQRDGLKATYTDDVRTMMRAYASFIVPLIVSASEQLSLISDGCVQNCAIMMSILCQMFGREMLPMVDKQEFFNLLQKGKAQKGTKTRTLCSITLKELQKLKTSNGSGDAVSR</sequence>
<keyword evidence="2" id="KW-0813">Transport</keyword>
<dbReference type="GO" id="GO:0005737">
    <property type="term" value="C:cytoplasm"/>
    <property type="evidence" value="ECO:0007669"/>
    <property type="project" value="UniProtKB-SubCell"/>
</dbReference>
<evidence type="ECO:0000313" key="7">
    <source>
        <dbReference type="EMBL" id="GAU96456.1"/>
    </source>
</evidence>
<dbReference type="STRING" id="947166.A0A1D1V3X0"/>
<dbReference type="Proteomes" id="UP000186922">
    <property type="component" value="Unassembled WGS sequence"/>
</dbReference>
<evidence type="ECO:0000256" key="3">
    <source>
        <dbReference type="ARBA" id="ARBA00022490"/>
    </source>
</evidence>
<dbReference type="PROSITE" id="PS50166">
    <property type="entry name" value="IMPORTIN_B_NT"/>
    <property type="match status" value="1"/>
</dbReference>
<keyword evidence="3" id="KW-0963">Cytoplasm</keyword>
<dbReference type="SMART" id="SM00913">
    <property type="entry name" value="IBN_N"/>
    <property type="match status" value="1"/>
</dbReference>
<keyword evidence="8" id="KW-1185">Reference proteome</keyword>
<comment type="subcellular location">
    <subcellularLocation>
        <location evidence="1">Cytoplasm</location>
    </subcellularLocation>
</comment>
<name>A0A1D1V3X0_RAMVA</name>
<evidence type="ECO:0000313" key="8">
    <source>
        <dbReference type="Proteomes" id="UP000186922"/>
    </source>
</evidence>
<dbReference type="GO" id="GO:0031267">
    <property type="term" value="F:small GTPase binding"/>
    <property type="evidence" value="ECO:0007669"/>
    <property type="project" value="InterPro"/>
</dbReference>
<keyword evidence="5" id="KW-0653">Protein transport</keyword>
<keyword evidence="4" id="KW-0677">Repeat</keyword>
<dbReference type="EMBL" id="BDGG01000003">
    <property type="protein sequence ID" value="GAU96456.1"/>
    <property type="molecule type" value="Genomic_DNA"/>
</dbReference>
<dbReference type="InterPro" id="IPR001494">
    <property type="entry name" value="Importin-beta_N"/>
</dbReference>
<evidence type="ECO:0000256" key="5">
    <source>
        <dbReference type="ARBA" id="ARBA00022927"/>
    </source>
</evidence>
<dbReference type="Pfam" id="PF03810">
    <property type="entry name" value="IBN_N"/>
    <property type="match status" value="1"/>
</dbReference>
<evidence type="ECO:0000256" key="1">
    <source>
        <dbReference type="ARBA" id="ARBA00004496"/>
    </source>
</evidence>
<dbReference type="Gene3D" id="1.25.10.10">
    <property type="entry name" value="Leucine-rich Repeat Variant"/>
    <property type="match status" value="1"/>
</dbReference>
<feature type="domain" description="Importin N-terminal" evidence="6">
    <location>
        <begin position="21"/>
        <end position="101"/>
    </location>
</feature>
<proteinExistence type="predicted"/>
<dbReference type="PANTHER" id="PTHR10527">
    <property type="entry name" value="IMPORTIN BETA"/>
    <property type="match status" value="1"/>
</dbReference>
<comment type="caution">
    <text evidence="7">The sequence shown here is derived from an EMBL/GenBank/DDBJ whole genome shotgun (WGS) entry which is preliminary data.</text>
</comment>
<evidence type="ECO:0000256" key="2">
    <source>
        <dbReference type="ARBA" id="ARBA00022448"/>
    </source>
</evidence>
<dbReference type="OrthoDB" id="10263328at2759"/>